<evidence type="ECO:0000256" key="3">
    <source>
        <dbReference type="ARBA" id="ARBA00022989"/>
    </source>
</evidence>
<name>A0A0F7K3W7_9GAMM</name>
<evidence type="ECO:0000256" key="2">
    <source>
        <dbReference type="ARBA" id="ARBA00022692"/>
    </source>
</evidence>
<dbReference type="AlphaFoldDB" id="A0A0F7K3W7"/>
<dbReference type="PROSITE" id="PS00208">
    <property type="entry name" value="PLANT_GLOBIN"/>
    <property type="match status" value="1"/>
</dbReference>
<dbReference type="PATRIC" id="fig|1543721.4.peg.3745"/>
<keyword evidence="3" id="KW-1133">Transmembrane helix</keyword>
<comment type="subcellular location">
    <subcellularLocation>
        <location evidence="1">Membrane</location>
        <topology evidence="1">Single-pass membrane protein</topology>
    </subcellularLocation>
</comment>
<organism evidence="6 7">
    <name type="scientific">Sedimenticola thiotaurini</name>
    <dbReference type="NCBI Taxonomy" id="1543721"/>
    <lineage>
        <taxon>Bacteria</taxon>
        <taxon>Pseudomonadati</taxon>
        <taxon>Pseudomonadota</taxon>
        <taxon>Gammaproteobacteria</taxon>
        <taxon>Chromatiales</taxon>
        <taxon>Sedimenticolaceae</taxon>
        <taxon>Sedimenticola</taxon>
    </lineage>
</organism>
<keyword evidence="7" id="KW-1185">Reference proteome</keyword>
<feature type="domain" description="Translocation and assembly module TamB C-terminal" evidence="5">
    <location>
        <begin position="901"/>
        <end position="1234"/>
    </location>
</feature>
<accession>A0A0F7K3W7</accession>
<gene>
    <name evidence="6" type="ORF">AAY24_18085</name>
</gene>
<reference evidence="6 7" key="1">
    <citation type="journal article" date="2015" name="Genome Announc.">
        <title>Complete Genome Sequence of Sedimenticola thiotaurini Strain SIP-G1, a Polyphosphate- and Polyhydroxyalkanoate-Accumulating Sulfur-Oxidizing Gammaproteobacterium Isolated from Salt Marsh Sediments.</title>
        <authorList>
            <person name="Flood B.E."/>
            <person name="Jones D.S."/>
            <person name="Bailey J.V."/>
        </authorList>
    </citation>
    <scope>NUCLEOTIDE SEQUENCE [LARGE SCALE GENOMIC DNA]</scope>
    <source>
        <strain evidence="6 7">SIP-G1</strain>
    </source>
</reference>
<evidence type="ECO:0000256" key="4">
    <source>
        <dbReference type="ARBA" id="ARBA00023136"/>
    </source>
</evidence>
<dbReference type="GO" id="GO:0019825">
    <property type="term" value="F:oxygen binding"/>
    <property type="evidence" value="ECO:0007669"/>
    <property type="project" value="InterPro"/>
</dbReference>
<dbReference type="GO" id="GO:0009306">
    <property type="term" value="P:protein secretion"/>
    <property type="evidence" value="ECO:0007669"/>
    <property type="project" value="InterPro"/>
</dbReference>
<keyword evidence="2" id="KW-0812">Transmembrane</keyword>
<evidence type="ECO:0000259" key="5">
    <source>
        <dbReference type="Pfam" id="PF04357"/>
    </source>
</evidence>
<evidence type="ECO:0000313" key="6">
    <source>
        <dbReference type="EMBL" id="AKH21935.1"/>
    </source>
</evidence>
<keyword evidence="4" id="KW-0472">Membrane</keyword>
<evidence type="ECO:0000313" key="7">
    <source>
        <dbReference type="Proteomes" id="UP000034410"/>
    </source>
</evidence>
<dbReference type="OrthoDB" id="5555605at2"/>
<dbReference type="KEGG" id="seds:AAY24_18085"/>
<dbReference type="PANTHER" id="PTHR36985">
    <property type="entry name" value="TRANSLOCATION AND ASSEMBLY MODULE SUBUNIT TAMB"/>
    <property type="match status" value="1"/>
</dbReference>
<protein>
    <recommendedName>
        <fullName evidence="5">Translocation and assembly module TamB C-terminal domain-containing protein</fullName>
    </recommendedName>
</protein>
<dbReference type="GO" id="GO:0097347">
    <property type="term" value="C:TAM protein secretion complex"/>
    <property type="evidence" value="ECO:0007669"/>
    <property type="project" value="TreeGrafter"/>
</dbReference>
<dbReference type="InterPro" id="IPR019824">
    <property type="entry name" value="Leghaemoglobin_Fe_BS"/>
</dbReference>
<evidence type="ECO:0000256" key="1">
    <source>
        <dbReference type="ARBA" id="ARBA00004167"/>
    </source>
</evidence>
<proteinExistence type="predicted"/>
<dbReference type="GO" id="GO:0005886">
    <property type="term" value="C:plasma membrane"/>
    <property type="evidence" value="ECO:0007669"/>
    <property type="project" value="InterPro"/>
</dbReference>
<sequence>MKRTLLTTLLLLTALLGSGAWLLGTQKGSQQLLQWGLGEKLHIGTFQGSLLTGLDLQDVDYRDARQQLTIHTLRLRWQPTALFGGLLHIRQLQALGIRYRVLDPSESSQSSPPPELPLALRLDQLELAEIEIETGDDIQSIARIATSARSQDNSLDITDIQVSYAAYQVQGEGQLTLAESYPLQLSFRWQGELPEIGPANGAGQLSGDLNKLHIQHTSESPYQITTEGSIDLSGSGPVVAISGTWQPLAWPPRKAVLNSAGGDYQLQGPLEALQLNSKTQLLFPGTDTPPFNIRLETRLSPHGADDLTLLVREVADRPEPLQLQVGGTIRLDDGEPQLDLSGRWDNARWPLLGEASSTSPTGTFQLRGAAQSPRLESHASLIFPQGNAPAIQAHLQGLLSATGVSDLILDSELLGGNIRTTGQVSWAPAPTWEVALLGDSLDPAVQWPEWPGQLALEATLAGGITEQGLLVNAHLKQLNGTLQQQPISASGRAQYDPAGLNLEAIQLHSGPNQLDLGGRLGDKLDLVYTLKAPDLAAFWPALRGNMAADGRLGGTRDNPEISAWLQADGLRYADQRIDQLSADISWTRGEANGQLTATGLQSADWRGRKLLLNITGTPETHRARLSLDASDLQLTGVVAGGWKAPLWTGQLENLEIQHGQLGNWQTADPAALQVGRDRFSLADTCLVQRDARLCADGAWTPTSNRLDASLTAIPLVRLLPWLPAEVRVEGSLDGQLQLAGPIDALTGEAELSLDQGSLLLDAAEEQPLRLALQDGAMALRLTPQGSRATFRLMTGEGSINAQATTGPLSATGPVTITGKLKADLPDLQPLGLLLPGLSEIRGQLAAEARLAGDLQQPEIDGFVRLDQGAANLPQLGLELQDITLSARNQGREKLNLEGALTSGGGTLRLQGDLGLDPEQGWPLTLKLQGQDVQVVRLPEAMAYASPDLDITLHQRQLGIKGELSLPRADIQLRELPKNAVAVSEDELIIGEQDAEPPTPPLTVDARLAIKVGEQVRFSGFGLETRLQGSVALNSREGRTLAQGELTLKEGRYRAYGQDLTIEQGRLLFNGPPQNPTLDIKATRLSKDESVTAILNLSGNLRAPQVEVSSDPSLPEAEALAYLVTGQSLDTEGAGGATILRQAVAAKGLEKSQEILDRLASGLGVDEVRLEEGDSLEETSLLLGKYLSPDLYVSYAVGLFDNQGALITRYRLSERLRLEVESGSSQSMDLIYDVEH</sequence>
<dbReference type="PANTHER" id="PTHR36985:SF1">
    <property type="entry name" value="TRANSLOCATION AND ASSEMBLY MODULE SUBUNIT TAMB"/>
    <property type="match status" value="1"/>
</dbReference>
<dbReference type="InterPro" id="IPR007452">
    <property type="entry name" value="TamB_C"/>
</dbReference>
<dbReference type="GO" id="GO:0020037">
    <property type="term" value="F:heme binding"/>
    <property type="evidence" value="ECO:0007669"/>
    <property type="project" value="InterPro"/>
</dbReference>
<dbReference type="EMBL" id="CP011412">
    <property type="protein sequence ID" value="AKH21935.1"/>
    <property type="molecule type" value="Genomic_DNA"/>
</dbReference>
<dbReference type="Proteomes" id="UP000034410">
    <property type="component" value="Chromosome"/>
</dbReference>
<dbReference type="RefSeq" id="WP_046860855.1">
    <property type="nucleotide sequence ID" value="NZ_CP011412.1"/>
</dbReference>
<dbReference type="Pfam" id="PF04357">
    <property type="entry name" value="TamB"/>
    <property type="match status" value="1"/>
</dbReference>